<dbReference type="OrthoDB" id="675661at2"/>
<feature type="transmembrane region" description="Helical" evidence="1">
    <location>
        <begin position="64"/>
        <end position="84"/>
    </location>
</feature>
<sequence>MAQEHHVATTKIAGFIGLGAGIVAAIISFLTKTPSTAIIMGSIAAVTGIVCLWMARKNIDDMQLAAGGIFMAVVSLVIGLWLTYS</sequence>
<dbReference type="EMBL" id="VLLG01000002">
    <property type="protein sequence ID" value="TWI91603.1"/>
    <property type="molecule type" value="Genomic_DNA"/>
</dbReference>
<organism evidence="2 3">
    <name type="scientific">Chitinophaga japonensis</name>
    <name type="common">Flexibacter japonensis</name>
    <dbReference type="NCBI Taxonomy" id="104662"/>
    <lineage>
        <taxon>Bacteria</taxon>
        <taxon>Pseudomonadati</taxon>
        <taxon>Bacteroidota</taxon>
        <taxon>Chitinophagia</taxon>
        <taxon>Chitinophagales</taxon>
        <taxon>Chitinophagaceae</taxon>
        <taxon>Chitinophaga</taxon>
    </lineage>
</organism>
<gene>
    <name evidence="2" type="ORF">LX66_0977</name>
</gene>
<dbReference type="AlphaFoldDB" id="A0A562TDZ7"/>
<keyword evidence="1" id="KW-1133">Transmembrane helix</keyword>
<evidence type="ECO:0000256" key="1">
    <source>
        <dbReference type="SAM" id="Phobius"/>
    </source>
</evidence>
<proteinExistence type="predicted"/>
<keyword evidence="1" id="KW-0472">Membrane</keyword>
<evidence type="ECO:0000313" key="2">
    <source>
        <dbReference type="EMBL" id="TWI91603.1"/>
    </source>
</evidence>
<protein>
    <submittedName>
        <fullName evidence="2">Uncharacterized protein</fullName>
    </submittedName>
</protein>
<reference evidence="2 3" key="1">
    <citation type="journal article" date="2013" name="Stand. Genomic Sci.">
        <title>Genomic Encyclopedia of Type Strains, Phase I: The one thousand microbial genomes (KMG-I) project.</title>
        <authorList>
            <person name="Kyrpides N.C."/>
            <person name="Woyke T."/>
            <person name="Eisen J.A."/>
            <person name="Garrity G."/>
            <person name="Lilburn T.G."/>
            <person name="Beck B.J."/>
            <person name="Whitman W.B."/>
            <person name="Hugenholtz P."/>
            <person name="Klenk H.P."/>
        </authorList>
    </citation>
    <scope>NUCLEOTIDE SEQUENCE [LARGE SCALE GENOMIC DNA]</scope>
    <source>
        <strain evidence="2 3">DSM 13484</strain>
    </source>
</reference>
<keyword evidence="1" id="KW-0812">Transmembrane</keyword>
<comment type="caution">
    <text evidence="2">The sequence shown here is derived from an EMBL/GenBank/DDBJ whole genome shotgun (WGS) entry which is preliminary data.</text>
</comment>
<name>A0A562TDZ7_CHIJA</name>
<feature type="transmembrane region" description="Helical" evidence="1">
    <location>
        <begin position="12"/>
        <end position="31"/>
    </location>
</feature>
<dbReference type="Proteomes" id="UP000316778">
    <property type="component" value="Unassembled WGS sequence"/>
</dbReference>
<feature type="transmembrane region" description="Helical" evidence="1">
    <location>
        <begin position="37"/>
        <end position="55"/>
    </location>
</feature>
<keyword evidence="3" id="KW-1185">Reference proteome</keyword>
<accession>A0A562TDZ7</accession>
<evidence type="ECO:0000313" key="3">
    <source>
        <dbReference type="Proteomes" id="UP000316778"/>
    </source>
</evidence>
<dbReference type="RefSeq" id="WP_145710747.1">
    <property type="nucleotide sequence ID" value="NZ_BAAAFY010000001.1"/>
</dbReference>